<evidence type="ECO:0000313" key="5">
    <source>
        <dbReference type="EMBL" id="MSS83447.1"/>
    </source>
</evidence>
<dbReference type="PANTHER" id="PTHR42832">
    <property type="entry name" value="AMINO ACID AMINOTRANSFERASE"/>
    <property type="match status" value="1"/>
</dbReference>
<dbReference type="InterPro" id="IPR019880">
    <property type="entry name" value="OxyQ"/>
</dbReference>
<dbReference type="InterPro" id="IPR015424">
    <property type="entry name" value="PyrdxlP-dep_Trfase"/>
</dbReference>
<dbReference type="AlphaFoldDB" id="A0A6N7VP22"/>
<dbReference type="InterPro" id="IPR004839">
    <property type="entry name" value="Aminotransferase_I/II_large"/>
</dbReference>
<dbReference type="CDD" id="cd00609">
    <property type="entry name" value="AAT_like"/>
    <property type="match status" value="1"/>
</dbReference>
<dbReference type="EMBL" id="VULO01000001">
    <property type="protein sequence ID" value="MSS83447.1"/>
    <property type="molecule type" value="Genomic_DNA"/>
</dbReference>
<dbReference type="Proteomes" id="UP000470875">
    <property type="component" value="Unassembled WGS sequence"/>
</dbReference>
<keyword evidence="2 5" id="KW-0032">Aminotransferase</keyword>
<sequence>MSGLPRPLGLPDFPWDTLAAARKQANGYREGIVDLSVGTPVDPTPATVQKALREAADAPGYPPVVGTGQVKQSIHQWMRHRGMIELSDDAVIPTTGSKEMVAWLPKLIGVRPGDKVLYPEVAYPTYHVSAVLAGAEPVPVNPYDLSTWPDDAAFVWLNSPSNPTGEVMSAEWTQICVQWARERGTVIVADECYAELPWSPRYQKSGVPSLLWPAVCDDDARGLAVLYSLSKQSNMAGYRGAVMVGDQNLVSAVVEGRKHSGLMTPAPVQAAIAVGLNDWTHIHDQSARYGRRRAALLRAVETTGLIPYERTEAGLYLWLSASEDFDFEETDLVAPNRGRALVQWFARRGILVAPGDFYGEKSVDFVRVALTATDESIEKACIRLSA</sequence>
<gene>
    <name evidence="5" type="ORF">FYJ24_01435</name>
</gene>
<keyword evidence="6" id="KW-1185">Reference proteome</keyword>
<comment type="cofactor">
    <cofactor evidence="1">
        <name>pyridoxal 5'-phosphate</name>
        <dbReference type="ChEBI" id="CHEBI:597326"/>
    </cofactor>
</comment>
<dbReference type="SUPFAM" id="SSF53383">
    <property type="entry name" value="PLP-dependent transferases"/>
    <property type="match status" value="1"/>
</dbReference>
<evidence type="ECO:0000313" key="6">
    <source>
        <dbReference type="Proteomes" id="UP000470875"/>
    </source>
</evidence>
<accession>A0A6N7VP22</accession>
<proteinExistence type="predicted"/>
<dbReference type="Pfam" id="PF00155">
    <property type="entry name" value="Aminotran_1_2"/>
    <property type="match status" value="1"/>
</dbReference>
<organism evidence="5 6">
    <name type="scientific">Scrofimicrobium canadense</name>
    <dbReference type="NCBI Taxonomy" id="2652290"/>
    <lineage>
        <taxon>Bacteria</taxon>
        <taxon>Bacillati</taxon>
        <taxon>Actinomycetota</taxon>
        <taxon>Actinomycetes</taxon>
        <taxon>Actinomycetales</taxon>
        <taxon>Actinomycetaceae</taxon>
        <taxon>Scrofimicrobium</taxon>
    </lineage>
</organism>
<dbReference type="GO" id="GO:0030170">
    <property type="term" value="F:pyridoxal phosphate binding"/>
    <property type="evidence" value="ECO:0007669"/>
    <property type="project" value="InterPro"/>
</dbReference>
<protein>
    <submittedName>
        <fullName evidence="5">Succinyldiaminopimelate transaminase</fullName>
        <ecNumber evidence="5">2.6.1.17</ecNumber>
    </submittedName>
</protein>
<evidence type="ECO:0000256" key="1">
    <source>
        <dbReference type="ARBA" id="ARBA00001933"/>
    </source>
</evidence>
<reference evidence="5 6" key="1">
    <citation type="submission" date="2019-08" db="EMBL/GenBank/DDBJ databases">
        <title>In-depth cultivation of the pig gut microbiome towards novel bacterial diversity and tailored functional studies.</title>
        <authorList>
            <person name="Wylensek D."/>
            <person name="Hitch T.C.A."/>
            <person name="Clavel T."/>
        </authorList>
    </citation>
    <scope>NUCLEOTIDE SEQUENCE [LARGE SCALE GENOMIC DNA]</scope>
    <source>
        <strain evidence="5 6">WB03_NA08</strain>
    </source>
</reference>
<feature type="domain" description="Aminotransferase class I/classII large" evidence="4">
    <location>
        <begin position="32"/>
        <end position="383"/>
    </location>
</feature>
<dbReference type="RefSeq" id="WP_154542848.1">
    <property type="nucleotide sequence ID" value="NZ_VULO01000001.1"/>
</dbReference>
<dbReference type="GO" id="GO:0009016">
    <property type="term" value="F:succinyldiaminopimelate transaminase activity"/>
    <property type="evidence" value="ECO:0007669"/>
    <property type="project" value="UniProtKB-EC"/>
</dbReference>
<dbReference type="NCBIfam" id="TIGR03539">
    <property type="entry name" value="DapC_actino"/>
    <property type="match status" value="1"/>
</dbReference>
<keyword evidence="3 5" id="KW-0808">Transferase</keyword>
<evidence type="ECO:0000256" key="2">
    <source>
        <dbReference type="ARBA" id="ARBA00022576"/>
    </source>
</evidence>
<evidence type="ECO:0000256" key="3">
    <source>
        <dbReference type="ARBA" id="ARBA00022679"/>
    </source>
</evidence>
<dbReference type="InterPro" id="IPR015421">
    <property type="entry name" value="PyrdxlP-dep_Trfase_major"/>
</dbReference>
<evidence type="ECO:0000259" key="4">
    <source>
        <dbReference type="Pfam" id="PF00155"/>
    </source>
</evidence>
<dbReference type="Gene3D" id="3.40.640.10">
    <property type="entry name" value="Type I PLP-dependent aspartate aminotransferase-like (Major domain)"/>
    <property type="match status" value="1"/>
</dbReference>
<comment type="caution">
    <text evidence="5">The sequence shown here is derived from an EMBL/GenBank/DDBJ whole genome shotgun (WGS) entry which is preliminary data.</text>
</comment>
<dbReference type="InterPro" id="IPR050881">
    <property type="entry name" value="LL-DAP_aminotransferase"/>
</dbReference>
<name>A0A6N7VP22_9ACTO</name>
<dbReference type="PANTHER" id="PTHR42832:SF3">
    <property type="entry name" value="L-GLUTAMINE--4-(METHYLSULFANYL)-2-OXOBUTANOATE AMINOTRANSFERASE"/>
    <property type="match status" value="1"/>
</dbReference>
<dbReference type="EC" id="2.6.1.17" evidence="5"/>